<reference evidence="4 5" key="1">
    <citation type="submission" date="2020-03" db="EMBL/GenBank/DDBJ databases">
        <title>Genomic Encyclopedia of Type Strains, Phase IV (KMG-IV): sequencing the most valuable type-strain genomes for metagenomic binning, comparative biology and taxonomic classification.</title>
        <authorList>
            <person name="Goeker M."/>
        </authorList>
    </citation>
    <scope>NUCLEOTIDE SEQUENCE [LARGE SCALE GENOMIC DNA]</scope>
    <source>
        <strain evidence="4 5">DSM 29762</strain>
    </source>
</reference>
<gene>
    <name evidence="4" type="ORF">GGR42_001375</name>
</gene>
<evidence type="ECO:0000313" key="5">
    <source>
        <dbReference type="Proteomes" id="UP000590442"/>
    </source>
</evidence>
<dbReference type="Gene3D" id="3.55.50.30">
    <property type="match status" value="1"/>
</dbReference>
<feature type="transmembrane region" description="Helical" evidence="1">
    <location>
        <begin position="70"/>
        <end position="96"/>
    </location>
</feature>
<keyword evidence="1" id="KW-0472">Membrane</keyword>
<dbReference type="Gene3D" id="2.60.120.1440">
    <property type="match status" value="1"/>
</dbReference>
<evidence type="ECO:0000256" key="1">
    <source>
        <dbReference type="SAM" id="Phobius"/>
    </source>
</evidence>
<evidence type="ECO:0000313" key="4">
    <source>
        <dbReference type="EMBL" id="NJB70913.1"/>
    </source>
</evidence>
<keyword evidence="1" id="KW-1133">Transmembrane helix</keyword>
<dbReference type="RefSeq" id="WP_167962188.1">
    <property type="nucleotide sequence ID" value="NZ_JAATJJ010000001.1"/>
</dbReference>
<keyword evidence="5" id="KW-1185">Reference proteome</keyword>
<dbReference type="Pfam" id="PF04773">
    <property type="entry name" value="FecR"/>
    <property type="match status" value="1"/>
</dbReference>
<protein>
    <recommendedName>
        <fullName evidence="6">FecR family protein</fullName>
    </recommendedName>
</protein>
<organism evidence="4 5">
    <name type="scientific">Saonia flava</name>
    <dbReference type="NCBI Taxonomy" id="523696"/>
    <lineage>
        <taxon>Bacteria</taxon>
        <taxon>Pseudomonadati</taxon>
        <taxon>Bacteroidota</taxon>
        <taxon>Flavobacteriia</taxon>
        <taxon>Flavobacteriales</taxon>
        <taxon>Flavobacteriaceae</taxon>
        <taxon>Saonia</taxon>
    </lineage>
</organism>
<sequence length="373" mass="42603">MEKIFIKYLTNSISSPELDKLSKWAEEHNDENEFETYVKINYAISNCMSEYNLEESKKALLKKIRKDKNILYRLNFNSFLKYAAIAILFIGVGYIFQQNFNRKDKVVPTEGMVTLQLENGSVEVLPEYIEESTGNLKEYKVSGTNGEGSTVQSKKLVFNTLKVPYGKKFKVVLADGTKVHLNSGTSLKYPIGFINGKNREVFLNGEAYFDVAKDAKNPFIVHTNEVNVRVVGTQFVISSYPEDTNINTVLVEGSVGLFKKGEEFSVESASMLDPGHKATWNKVEKNISIEEVNTSDYTEWMNGKVVFNHMAFKDILKKLERHYDVSITNYNKQLDEEQFTASFDTETIEEVLSAFNINYSIDYQINDNEILIN</sequence>
<evidence type="ECO:0008006" key="6">
    <source>
        <dbReference type="Google" id="ProtNLM"/>
    </source>
</evidence>
<feature type="domain" description="Protein FecR C-terminal" evidence="3">
    <location>
        <begin position="305"/>
        <end position="372"/>
    </location>
</feature>
<keyword evidence="1" id="KW-0812">Transmembrane</keyword>
<dbReference type="InterPro" id="IPR012373">
    <property type="entry name" value="Ferrdict_sens_TM"/>
</dbReference>
<proteinExistence type="predicted"/>
<feature type="domain" description="FecR protein" evidence="2">
    <location>
        <begin position="161"/>
        <end position="255"/>
    </location>
</feature>
<accession>A0A846QXF3</accession>
<dbReference type="PIRSF" id="PIRSF018266">
    <property type="entry name" value="FecR"/>
    <property type="match status" value="1"/>
</dbReference>
<dbReference type="Pfam" id="PF16344">
    <property type="entry name" value="FecR_C"/>
    <property type="match status" value="1"/>
</dbReference>
<dbReference type="InterPro" id="IPR032508">
    <property type="entry name" value="FecR_C"/>
</dbReference>
<dbReference type="AlphaFoldDB" id="A0A846QXF3"/>
<dbReference type="PANTHER" id="PTHR30273:SF2">
    <property type="entry name" value="PROTEIN FECR"/>
    <property type="match status" value="1"/>
</dbReference>
<name>A0A846QXF3_9FLAO</name>
<dbReference type="PANTHER" id="PTHR30273">
    <property type="entry name" value="PERIPLASMIC SIGNAL SENSOR AND SIGMA FACTOR ACTIVATOR FECR-RELATED"/>
    <property type="match status" value="1"/>
</dbReference>
<dbReference type="EMBL" id="JAATJJ010000001">
    <property type="protein sequence ID" value="NJB70913.1"/>
    <property type="molecule type" value="Genomic_DNA"/>
</dbReference>
<dbReference type="GO" id="GO:0016989">
    <property type="term" value="F:sigma factor antagonist activity"/>
    <property type="evidence" value="ECO:0007669"/>
    <property type="project" value="TreeGrafter"/>
</dbReference>
<evidence type="ECO:0000259" key="2">
    <source>
        <dbReference type="Pfam" id="PF04773"/>
    </source>
</evidence>
<dbReference type="InterPro" id="IPR006860">
    <property type="entry name" value="FecR"/>
</dbReference>
<evidence type="ECO:0000259" key="3">
    <source>
        <dbReference type="Pfam" id="PF16344"/>
    </source>
</evidence>
<dbReference type="Proteomes" id="UP000590442">
    <property type="component" value="Unassembled WGS sequence"/>
</dbReference>
<comment type="caution">
    <text evidence="4">The sequence shown here is derived from an EMBL/GenBank/DDBJ whole genome shotgun (WGS) entry which is preliminary data.</text>
</comment>